<dbReference type="RefSeq" id="WP_379819253.1">
    <property type="nucleotide sequence ID" value="NZ_JBHUMD010000001.1"/>
</dbReference>
<gene>
    <name evidence="2" type="ORF">ACFSR3_00695</name>
</gene>
<feature type="transmembrane region" description="Helical" evidence="1">
    <location>
        <begin position="7"/>
        <end position="29"/>
    </location>
</feature>
<name>A0ABW5NQL5_9FLAO</name>
<sequence>MKTSKRILLLAVLSLIIATVLFFINRSVIVKTSFGDKVGEIIFLSIPVFTVVLILFFVNRALIRSVKGLKNKKPSAGEGLNR</sequence>
<dbReference type="Proteomes" id="UP001597480">
    <property type="component" value="Unassembled WGS sequence"/>
</dbReference>
<keyword evidence="1" id="KW-0812">Transmembrane</keyword>
<comment type="caution">
    <text evidence="2">The sequence shown here is derived from an EMBL/GenBank/DDBJ whole genome shotgun (WGS) entry which is preliminary data.</text>
</comment>
<proteinExistence type="predicted"/>
<reference evidence="3" key="1">
    <citation type="journal article" date="2019" name="Int. J. Syst. Evol. Microbiol.">
        <title>The Global Catalogue of Microorganisms (GCM) 10K type strain sequencing project: providing services to taxonomists for standard genome sequencing and annotation.</title>
        <authorList>
            <consortium name="The Broad Institute Genomics Platform"/>
            <consortium name="The Broad Institute Genome Sequencing Center for Infectious Disease"/>
            <person name="Wu L."/>
            <person name="Ma J."/>
        </authorList>
    </citation>
    <scope>NUCLEOTIDE SEQUENCE [LARGE SCALE GENOMIC DNA]</scope>
    <source>
        <strain evidence="3">KCTC 42107</strain>
    </source>
</reference>
<keyword evidence="1" id="KW-1133">Transmembrane helix</keyword>
<dbReference type="EMBL" id="JBHUMD010000001">
    <property type="protein sequence ID" value="MFD2600557.1"/>
    <property type="molecule type" value="Genomic_DNA"/>
</dbReference>
<evidence type="ECO:0000256" key="1">
    <source>
        <dbReference type="SAM" id="Phobius"/>
    </source>
</evidence>
<evidence type="ECO:0000313" key="2">
    <source>
        <dbReference type="EMBL" id="MFD2600557.1"/>
    </source>
</evidence>
<feature type="transmembrane region" description="Helical" evidence="1">
    <location>
        <begin position="41"/>
        <end position="63"/>
    </location>
</feature>
<keyword evidence="1" id="KW-0472">Membrane</keyword>
<accession>A0ABW5NQL5</accession>
<organism evidence="2 3">
    <name type="scientific">Flavobacterium suzhouense</name>
    <dbReference type="NCBI Taxonomy" id="1529638"/>
    <lineage>
        <taxon>Bacteria</taxon>
        <taxon>Pseudomonadati</taxon>
        <taxon>Bacteroidota</taxon>
        <taxon>Flavobacteriia</taxon>
        <taxon>Flavobacteriales</taxon>
        <taxon>Flavobacteriaceae</taxon>
        <taxon>Flavobacterium</taxon>
    </lineage>
</organism>
<keyword evidence="3" id="KW-1185">Reference proteome</keyword>
<evidence type="ECO:0000313" key="3">
    <source>
        <dbReference type="Proteomes" id="UP001597480"/>
    </source>
</evidence>
<protein>
    <submittedName>
        <fullName evidence="2">Uncharacterized protein</fullName>
    </submittedName>
</protein>